<dbReference type="EMBL" id="AP019309">
    <property type="protein sequence ID" value="BBH26138.1"/>
    <property type="molecule type" value="Genomic_DNA"/>
</dbReference>
<gene>
    <name evidence="1" type="ORF">SG0102_10720</name>
</gene>
<dbReference type="AlphaFoldDB" id="A0A3G9JPG5"/>
<name>A0A3G9JPG5_9FIRM</name>
<dbReference type="InterPro" id="IPR027417">
    <property type="entry name" value="P-loop_NTPase"/>
</dbReference>
<dbReference type="SUPFAM" id="SSF52540">
    <property type="entry name" value="P-loop containing nucleoside triphosphate hydrolases"/>
    <property type="match status" value="1"/>
</dbReference>
<dbReference type="RefSeq" id="WP_125119043.1">
    <property type="nucleotide sequence ID" value="NZ_AP019309.1"/>
</dbReference>
<reference evidence="1 2" key="1">
    <citation type="submission" date="2018-11" db="EMBL/GenBank/DDBJ databases">
        <title>Novel Erysipelotrichaceae bacterium isolated from small intestine of a swine.</title>
        <authorList>
            <person name="Kim J.S."/>
            <person name="Choe H."/>
            <person name="Lee Y.R."/>
            <person name="Kim K.M."/>
            <person name="Park D.S."/>
        </authorList>
    </citation>
    <scope>NUCLEOTIDE SEQUENCE [LARGE SCALE GENOMIC DNA]</scope>
    <source>
        <strain evidence="1 2">SG0102</strain>
    </source>
</reference>
<dbReference type="Pfam" id="PF13604">
    <property type="entry name" value="AAA_30"/>
    <property type="match status" value="1"/>
</dbReference>
<evidence type="ECO:0000313" key="1">
    <source>
        <dbReference type="EMBL" id="BBH26138.1"/>
    </source>
</evidence>
<proteinExistence type="predicted"/>
<dbReference type="OrthoDB" id="3193269at2"/>
<dbReference type="Proteomes" id="UP000268059">
    <property type="component" value="Chromosome"/>
</dbReference>
<organism evidence="1 2">
    <name type="scientific">Intestinibaculum porci</name>
    <dbReference type="NCBI Taxonomy" id="2487118"/>
    <lineage>
        <taxon>Bacteria</taxon>
        <taxon>Bacillati</taxon>
        <taxon>Bacillota</taxon>
        <taxon>Erysipelotrichia</taxon>
        <taxon>Erysipelotrichales</taxon>
        <taxon>Erysipelotrichaceae</taxon>
        <taxon>Intestinibaculum</taxon>
    </lineage>
</organism>
<dbReference type="KEGG" id="ebm:SG0102_10720"/>
<protein>
    <submittedName>
        <fullName evidence="1">Uncharacterized protein</fullName>
    </submittedName>
</protein>
<sequence length="483" mass="56999">MHSINLLAHLQTRETTSQEDFALYAKIECQSFGKVTKPWEEEDLASFCHLFKRGYLFYENWFYNFKIEQISKEFDLLRIGKDYIINVELKHDATIEKITKQLLQNRYYLAFLQTPIHSFTYIAKTNQLYSLSDDHVEVCDPGILETLITRQRIRHVRDLNTLFRPDLFLVNPLVETEKFLKAQYFLTDQQKMIENEIVKYLEEETYHFFAISGDYGTGKTLLLYDLARLLMKEHQVTVLHCAKANQGIARLKQDGYQIYCLNELHTMSFTQTKILIVDEAQRLSNKNRLDLINTLNQKGIIGIFAYDPHGYFSDLKQDFTFLEDNGELHSFNLTHRIRTNKVMANFISALFDQKRYNHTLNYSPVHMVHMTARNDAQSYTRYLSSLGYVEISGDHLEDHYFYDEEKNIITQEDIIGKDFEKVVVTLDEHYYYDEEGRLRRDDEHSLYVLYQGITRVRSSLMIIVLNNQPLFQKGLAILGEAYE</sequence>
<keyword evidence="2" id="KW-1185">Reference proteome</keyword>
<dbReference type="InParanoid" id="A0A3G9JPG5"/>
<accession>A0A3G9JPG5</accession>
<evidence type="ECO:0000313" key="2">
    <source>
        <dbReference type="Proteomes" id="UP000268059"/>
    </source>
</evidence>
<dbReference type="Gene3D" id="3.40.50.300">
    <property type="entry name" value="P-loop containing nucleotide triphosphate hydrolases"/>
    <property type="match status" value="1"/>
</dbReference>